<organism evidence="3">
    <name type="scientific">Candidatus Aramenus sulfurataquae</name>
    <dbReference type="NCBI Taxonomy" id="1326980"/>
    <lineage>
        <taxon>Archaea</taxon>
        <taxon>Thermoproteota</taxon>
        <taxon>Thermoprotei</taxon>
        <taxon>Sulfolobales</taxon>
        <taxon>Sulfolobaceae</taxon>
        <taxon>Candidatus Aramenus</taxon>
    </lineage>
</organism>
<evidence type="ECO:0000313" key="4">
    <source>
        <dbReference type="EMBL" id="MCL7343214.1"/>
    </source>
</evidence>
<dbReference type="PANTHER" id="PTHR43000">
    <property type="entry name" value="DTDP-D-GLUCOSE 4,6-DEHYDRATASE-RELATED"/>
    <property type="match status" value="1"/>
</dbReference>
<comment type="similarity">
    <text evidence="1">Belongs to the NAD(P)-dependent epimerase/dehydratase family.</text>
</comment>
<dbReference type="EMBL" id="JZWS02000001">
    <property type="protein sequence ID" value="MCL7343214.1"/>
    <property type="molecule type" value="Genomic_DNA"/>
</dbReference>
<evidence type="ECO:0000313" key="3">
    <source>
        <dbReference type="EMBL" id="KJR79189.1"/>
    </source>
</evidence>
<dbReference type="InterPro" id="IPR036291">
    <property type="entry name" value="NAD(P)-bd_dom_sf"/>
</dbReference>
<reference evidence="4" key="2">
    <citation type="submission" date="2022-05" db="EMBL/GenBank/DDBJ databases">
        <title>Metagenome Sequencing of an Archaeal-Dominated Microbial Community from a Hot Spring at the Los Azufres Geothermal Field, Mexico.</title>
        <authorList>
            <person name="Marin-Paredes R."/>
            <person name="Martinez-Romero E."/>
            <person name="Servin-Garciduenas L.E."/>
        </authorList>
    </citation>
    <scope>NUCLEOTIDE SEQUENCE</scope>
    <source>
        <strain evidence="4">AZ1-454</strain>
    </source>
</reference>
<dbReference type="PATRIC" id="fig|1326980.8.peg.690"/>
<dbReference type="InterPro" id="IPR001509">
    <property type="entry name" value="Epimerase_deHydtase"/>
</dbReference>
<proteinExistence type="inferred from homology"/>
<dbReference type="SUPFAM" id="SSF51735">
    <property type="entry name" value="NAD(P)-binding Rossmann-fold domains"/>
    <property type="match status" value="1"/>
</dbReference>
<accession>A0A0F2LQT5</accession>
<evidence type="ECO:0000259" key="2">
    <source>
        <dbReference type="Pfam" id="PF01370"/>
    </source>
</evidence>
<gene>
    <name evidence="4" type="ORF">TQ35_001315</name>
    <name evidence="3" type="ORF">TQ35_03330</name>
</gene>
<feature type="domain" description="NAD-dependent epimerase/dehydratase" evidence="2">
    <location>
        <begin position="4"/>
        <end position="227"/>
    </location>
</feature>
<comment type="caution">
    <text evidence="3">The sequence shown here is derived from an EMBL/GenBank/DDBJ whole genome shotgun (WGS) entry which is preliminary data.</text>
</comment>
<name>A0A0F2LQT5_9CREN</name>
<evidence type="ECO:0000256" key="1">
    <source>
        <dbReference type="ARBA" id="ARBA00007637"/>
    </source>
</evidence>
<dbReference type="EMBL" id="JZWS01000018">
    <property type="protein sequence ID" value="KJR79189.1"/>
    <property type="molecule type" value="Genomic_DNA"/>
</dbReference>
<protein>
    <submittedName>
        <fullName evidence="3">NAD-dependent dehydratase</fullName>
    </submittedName>
    <submittedName>
        <fullName evidence="4">NAD-dependent epimerase/dehydratase family protein</fullName>
    </submittedName>
</protein>
<dbReference type="Pfam" id="PF01370">
    <property type="entry name" value="Epimerase"/>
    <property type="match status" value="1"/>
</dbReference>
<reference evidence="3" key="1">
    <citation type="submission" date="2015-03" db="EMBL/GenBank/DDBJ databases">
        <title>Metagenome Sequencing of an Archaeal-Dominated Microbial Community from a Hot Spring at the Los Azufres Geothermal Field, Mexico.</title>
        <authorList>
            <person name="Servin-Garciduenas L.E."/>
            <person name="Martinez-Romero E."/>
        </authorList>
    </citation>
    <scope>NUCLEOTIDE SEQUENCE [LARGE SCALE GENOMIC DNA]</scope>
    <source>
        <strain evidence="3">AZ1-454</strain>
    </source>
</reference>
<dbReference type="AlphaFoldDB" id="A0A0F2LQT5"/>
<dbReference type="Gene3D" id="3.90.25.10">
    <property type="entry name" value="UDP-galactose 4-epimerase, domain 1"/>
    <property type="match status" value="1"/>
</dbReference>
<sequence length="304" mass="34419">MTAIVTGGAGYIGGHMVDALVSKGEDVVVLDDFSYGSYVNPKSNVIKVDLRREYPKIEKDSTIYHFAANPDVRTSMFDVREHFERDVLVTLNVMEMARQYDARKVIFASSSTVYGETMRLPTPEDFEGTPISNYGLFKLMGEEIVEYYAFNYGIQGITLRLANITGGRVSHGVVVDFVRKLMKNPQELEILGNGKQRKSYLYISDLINAIFTLENFVKDKYETFNVGNEDWVTVEEIARIVEDEMGLRPKHIYVDGGEGRGWKGDVRFMLLDISRLRGFGWSPTYSSKEVIRLATRDVLNGIKG</sequence>
<dbReference type="Gene3D" id="3.40.50.720">
    <property type="entry name" value="NAD(P)-binding Rossmann-like Domain"/>
    <property type="match status" value="1"/>
</dbReference>